<dbReference type="SUPFAM" id="SSF49464">
    <property type="entry name" value="Carboxypeptidase regulatory domain-like"/>
    <property type="match status" value="1"/>
</dbReference>
<dbReference type="Pfam" id="PF25183">
    <property type="entry name" value="OMP_b-brl_4"/>
    <property type="match status" value="2"/>
</dbReference>
<dbReference type="Gene3D" id="2.60.40.1120">
    <property type="entry name" value="Carboxypeptidase-like, regulatory domain"/>
    <property type="match status" value="1"/>
</dbReference>
<dbReference type="AlphaFoldDB" id="A0A7W7ZSP5"/>
<protein>
    <recommendedName>
        <fullName evidence="1">TonB-dependent transporter Oar-like beta-barrel domain-containing protein</fullName>
    </recommendedName>
</protein>
<evidence type="ECO:0000313" key="2">
    <source>
        <dbReference type="EMBL" id="MBB5065052.1"/>
    </source>
</evidence>
<accession>A0A7W7ZSP5</accession>
<dbReference type="InterPro" id="IPR008969">
    <property type="entry name" value="CarboxyPept-like_regulatory"/>
</dbReference>
<dbReference type="Pfam" id="PF13620">
    <property type="entry name" value="CarboxypepD_reg"/>
    <property type="match status" value="1"/>
</dbReference>
<dbReference type="EMBL" id="JACHIO010000014">
    <property type="protein sequence ID" value="MBB5065052.1"/>
    <property type="molecule type" value="Genomic_DNA"/>
</dbReference>
<proteinExistence type="predicted"/>
<gene>
    <name evidence="2" type="ORF">HDF15_003415</name>
</gene>
<reference evidence="2 3" key="1">
    <citation type="submission" date="2020-08" db="EMBL/GenBank/DDBJ databases">
        <title>Genomic Encyclopedia of Type Strains, Phase IV (KMG-V): Genome sequencing to study the core and pangenomes of soil and plant-associated prokaryotes.</title>
        <authorList>
            <person name="Whitman W."/>
        </authorList>
    </citation>
    <scope>NUCLEOTIDE SEQUENCE [LARGE SCALE GENOMIC DNA]</scope>
    <source>
        <strain evidence="2 3">X5P3</strain>
    </source>
</reference>
<evidence type="ECO:0000313" key="3">
    <source>
        <dbReference type="Proteomes" id="UP000584867"/>
    </source>
</evidence>
<dbReference type="SUPFAM" id="SSF56935">
    <property type="entry name" value="Porins"/>
    <property type="match status" value="1"/>
</dbReference>
<organism evidence="2 3">
    <name type="scientific">Granulicella mallensis</name>
    <dbReference type="NCBI Taxonomy" id="940614"/>
    <lineage>
        <taxon>Bacteria</taxon>
        <taxon>Pseudomonadati</taxon>
        <taxon>Acidobacteriota</taxon>
        <taxon>Terriglobia</taxon>
        <taxon>Terriglobales</taxon>
        <taxon>Acidobacteriaceae</taxon>
        <taxon>Granulicella</taxon>
    </lineage>
</organism>
<sequence>MRIALLYFMRNLYDPELRFKFWSFQLALLILSFALVAAPSFAQVTNATGTIQGTVTDPEGAGIPNVKLTLLQPATGSSKMITATGTGYYSAGSLVPGVYKVTAEAAGFSTVSKVITVQVGIAANGDLKLVVGSASTMVEVQGNAVSVDSQQTQISGILTQEQIQNLPVNGRNFLDLAQLQPGVQIQDGTNFDPTKNGFESISFGGRFGRSARLELDGLDISDENVGTTTQNISQTAIEEFQVAQSNLDITTSITSSGSVDIVSRSGTNLIHGEGDYFFRDKRAGGADFPGGQDNYLQRNDVSGGLGGPIVPDKAFFFISAENYTQHLAAPVSLAGTPLAALSSSYAAPYSEMHLLGRTDFNLPHGAKAFLRGVYFNNKDTGGFGGGNNYSPYLNENNVPNVGGGLDFLTGNFSHSFRVGYFKFFNEITDATSVTQNPAFNSTPGINLEIGAFSSGTNDLAPQQTVQTNKQFKYDGSWTKRNHTLRYGAGVNHLLGGGLASFFGLEPQVSLNYSSFDPNNSPFAGGAANPQNYIPNLNPAGNGGNAAITIGNGQGFDTEIPQFGYPGGGEHDWRITAYVGDQWKVSSRLNLNYGVRYIRDTGRQDSDLPAIPELNAIAPGLGDKVNQPNSNFGPQAGISWDLTGKGTTVIRAGAGIYYENNVWNNVLFDRPVRLATGLFFGDVTACPSASIIVPGRTTPLTTVDGTPTGTSIASICSSPVGSDSAQIAELQSTYQSLVKAAGAAANGNYILNAMAVGPNVNGDSLFLPQYKTPESYQMNIGIQRQLSKNTVVTVDYLRNVGEHFLIGIDENHVGAARNYNATAAQAAVTATLAGCNATSVARALSPGGCPGLHPASGGTGPGSVTLADFSANGLDSENSGGGVPNSIYAFGGNNASFGQMSFLTPGGRSTYNALEVTVTQRVKNPVRGITAIDLTGAYTYSHFSGTGTSADIGRSSGGDQDFGATALSNDNPSAFYGSNSLDRHQQFSGSLGLEIFKNLRIDSIAHLYSSLSTTPSLATQGAGDIFISDLDGDGTTGDVVAGANVGSFMRQFNAHNINNLINSYNSTNAGQLTPAGKAVVNSGVLTASQLASLGAVQQTLLPAPANQVGNDILRIWDLGLSYNYKFGAALTIQPSVHAFNILNFANFDAPGTLGTVRELGVLGSNINSAATGTINSTTYASQEAYRVGLGTGVYAAGAPRQLEFALKFLF</sequence>
<comment type="caution">
    <text evidence="2">The sequence shown here is derived from an EMBL/GenBank/DDBJ whole genome shotgun (WGS) entry which is preliminary data.</text>
</comment>
<name>A0A7W7ZSP5_9BACT</name>
<dbReference type="InterPro" id="IPR057601">
    <property type="entry name" value="Oar-like_b-barrel"/>
</dbReference>
<feature type="domain" description="TonB-dependent transporter Oar-like beta-barrel" evidence="1">
    <location>
        <begin position="348"/>
        <end position="1177"/>
    </location>
</feature>
<dbReference type="Proteomes" id="UP000584867">
    <property type="component" value="Unassembled WGS sequence"/>
</dbReference>
<dbReference type="RefSeq" id="WP_184257444.1">
    <property type="nucleotide sequence ID" value="NZ_JACHIO010000014.1"/>
</dbReference>
<evidence type="ECO:0000259" key="1">
    <source>
        <dbReference type="Pfam" id="PF25183"/>
    </source>
</evidence>
<feature type="domain" description="TonB-dependent transporter Oar-like beta-barrel" evidence="1">
    <location>
        <begin position="262"/>
        <end position="339"/>
    </location>
</feature>